<evidence type="ECO:0000313" key="4">
    <source>
        <dbReference type="Proteomes" id="UP000013827"/>
    </source>
</evidence>
<dbReference type="HOGENOM" id="CLU_1879300_0_0_1"/>
<dbReference type="Proteomes" id="UP000013827">
    <property type="component" value="Unassembled WGS sequence"/>
</dbReference>
<reference evidence="3" key="2">
    <citation type="submission" date="2024-10" db="UniProtKB">
        <authorList>
            <consortium name="EnsemblProtists"/>
        </authorList>
    </citation>
    <scope>IDENTIFICATION</scope>
</reference>
<accession>A0A0D3KSZ7</accession>
<dbReference type="RefSeq" id="XP_005791311.1">
    <property type="nucleotide sequence ID" value="XM_005791254.1"/>
</dbReference>
<dbReference type="GeneID" id="17284153"/>
<feature type="coiled-coil region" evidence="1">
    <location>
        <begin position="39"/>
        <end position="67"/>
    </location>
</feature>
<dbReference type="KEGG" id="ehx:EMIHUDRAFT_223993"/>
<proteinExistence type="predicted"/>
<keyword evidence="4" id="KW-1185">Reference proteome</keyword>
<reference evidence="4" key="1">
    <citation type="journal article" date="2013" name="Nature">
        <title>Pan genome of the phytoplankton Emiliania underpins its global distribution.</title>
        <authorList>
            <person name="Read B.A."/>
            <person name="Kegel J."/>
            <person name="Klute M.J."/>
            <person name="Kuo A."/>
            <person name="Lefebvre S.C."/>
            <person name="Maumus F."/>
            <person name="Mayer C."/>
            <person name="Miller J."/>
            <person name="Monier A."/>
            <person name="Salamov A."/>
            <person name="Young J."/>
            <person name="Aguilar M."/>
            <person name="Claverie J.M."/>
            <person name="Frickenhaus S."/>
            <person name="Gonzalez K."/>
            <person name="Herman E.K."/>
            <person name="Lin Y.C."/>
            <person name="Napier J."/>
            <person name="Ogata H."/>
            <person name="Sarno A.F."/>
            <person name="Shmutz J."/>
            <person name="Schroeder D."/>
            <person name="de Vargas C."/>
            <person name="Verret F."/>
            <person name="von Dassow P."/>
            <person name="Valentin K."/>
            <person name="Van de Peer Y."/>
            <person name="Wheeler G."/>
            <person name="Dacks J.B."/>
            <person name="Delwiche C.F."/>
            <person name="Dyhrman S.T."/>
            <person name="Glockner G."/>
            <person name="John U."/>
            <person name="Richards T."/>
            <person name="Worden A.Z."/>
            <person name="Zhang X."/>
            <person name="Grigoriev I.V."/>
            <person name="Allen A.E."/>
            <person name="Bidle K."/>
            <person name="Borodovsky M."/>
            <person name="Bowler C."/>
            <person name="Brownlee C."/>
            <person name="Cock J.M."/>
            <person name="Elias M."/>
            <person name="Gladyshev V.N."/>
            <person name="Groth M."/>
            <person name="Guda C."/>
            <person name="Hadaegh A."/>
            <person name="Iglesias-Rodriguez M.D."/>
            <person name="Jenkins J."/>
            <person name="Jones B.M."/>
            <person name="Lawson T."/>
            <person name="Leese F."/>
            <person name="Lindquist E."/>
            <person name="Lobanov A."/>
            <person name="Lomsadze A."/>
            <person name="Malik S.B."/>
            <person name="Marsh M.E."/>
            <person name="Mackinder L."/>
            <person name="Mock T."/>
            <person name="Mueller-Roeber B."/>
            <person name="Pagarete A."/>
            <person name="Parker M."/>
            <person name="Probert I."/>
            <person name="Quesneville H."/>
            <person name="Raines C."/>
            <person name="Rensing S.A."/>
            <person name="Riano-Pachon D.M."/>
            <person name="Richier S."/>
            <person name="Rokitta S."/>
            <person name="Shiraiwa Y."/>
            <person name="Soanes D.M."/>
            <person name="van der Giezen M."/>
            <person name="Wahlund T.M."/>
            <person name="Williams B."/>
            <person name="Wilson W."/>
            <person name="Wolfe G."/>
            <person name="Wurch L.L."/>
        </authorList>
    </citation>
    <scope>NUCLEOTIDE SEQUENCE</scope>
</reference>
<name>A0A0D3KSZ7_EMIH1</name>
<evidence type="ECO:0000256" key="2">
    <source>
        <dbReference type="SAM" id="MobiDB-lite"/>
    </source>
</evidence>
<feature type="compositionally biased region" description="Basic and acidic residues" evidence="2">
    <location>
        <begin position="111"/>
        <end position="122"/>
    </location>
</feature>
<evidence type="ECO:0000256" key="1">
    <source>
        <dbReference type="SAM" id="Coils"/>
    </source>
</evidence>
<evidence type="ECO:0000313" key="3">
    <source>
        <dbReference type="EnsemblProtists" id="EOD38882"/>
    </source>
</evidence>
<organism evidence="3 4">
    <name type="scientific">Emiliania huxleyi (strain CCMP1516)</name>
    <dbReference type="NCBI Taxonomy" id="280463"/>
    <lineage>
        <taxon>Eukaryota</taxon>
        <taxon>Haptista</taxon>
        <taxon>Haptophyta</taxon>
        <taxon>Prymnesiophyceae</taxon>
        <taxon>Isochrysidales</taxon>
        <taxon>Noelaerhabdaceae</taxon>
        <taxon>Emiliania</taxon>
    </lineage>
</organism>
<keyword evidence="1" id="KW-0175">Coiled coil</keyword>
<protein>
    <submittedName>
        <fullName evidence="3">Uncharacterized protein</fullName>
    </submittedName>
</protein>
<sequence length="136" mass="14279">MLRAIDLQAPGGGDGELAAYSAARQRRRWASQRSDEAVLAQARERLLALKREEAAKAEAQLHAADELGNGRAADEPHVDGMLIQAQLHAAIGGGSPAEATIRAAGLAGRRGNLDKKGSEKAPRRAGNQALNDVISL</sequence>
<dbReference type="EnsemblProtists" id="EOD38882">
    <property type="protein sequence ID" value="EOD38882"/>
    <property type="gene ID" value="EMIHUDRAFT_223993"/>
</dbReference>
<feature type="region of interest" description="Disordered" evidence="2">
    <location>
        <begin position="106"/>
        <end position="136"/>
    </location>
</feature>
<dbReference type="AlphaFoldDB" id="A0A0D3KSZ7"/>
<dbReference type="PaxDb" id="2903-EOD38882"/>